<dbReference type="GeneID" id="80877468"/>
<accession>A0AAE9WDI6</accession>
<sequence>MRRNIIDVFVKLYLTDMRDLLNHSLFGNFLSLVFWFSLYFVPYAAFIDDDDPEILAYLTIIPSSILGLCSLSLVFRYFTPIVLEFEVDSIPMEDMSRKGDMKLEVSINV</sequence>
<dbReference type="Proteomes" id="UP001212411">
    <property type="component" value="Chromosome 2"/>
</dbReference>
<keyword evidence="1" id="KW-0812">Transmembrane</keyword>
<dbReference type="RefSeq" id="XP_056037842.1">
    <property type="nucleotide sequence ID" value="XM_056182779.1"/>
</dbReference>
<dbReference type="EMBL" id="CP115612">
    <property type="protein sequence ID" value="WBW73599.1"/>
    <property type="molecule type" value="Genomic_DNA"/>
</dbReference>
<organism evidence="2 3">
    <name type="scientific">Schizosaccharomyces osmophilus</name>
    <dbReference type="NCBI Taxonomy" id="2545709"/>
    <lineage>
        <taxon>Eukaryota</taxon>
        <taxon>Fungi</taxon>
        <taxon>Dikarya</taxon>
        <taxon>Ascomycota</taxon>
        <taxon>Taphrinomycotina</taxon>
        <taxon>Schizosaccharomycetes</taxon>
        <taxon>Schizosaccharomycetales</taxon>
        <taxon>Schizosaccharomycetaceae</taxon>
        <taxon>Schizosaccharomyces</taxon>
    </lineage>
</organism>
<evidence type="ECO:0000256" key="1">
    <source>
        <dbReference type="SAM" id="Phobius"/>
    </source>
</evidence>
<keyword evidence="3" id="KW-1185">Reference proteome</keyword>
<keyword evidence="1" id="KW-0472">Membrane</keyword>
<evidence type="ECO:0000313" key="2">
    <source>
        <dbReference type="EMBL" id="WBW73599.1"/>
    </source>
</evidence>
<protein>
    <submittedName>
        <fullName evidence="2">Uncharacterized protein</fullName>
    </submittedName>
</protein>
<gene>
    <name evidence="2" type="ORF">SOMG_03992</name>
</gene>
<dbReference type="KEGG" id="som:SOMG_03992"/>
<name>A0AAE9WDI6_9SCHI</name>
<evidence type="ECO:0000313" key="3">
    <source>
        <dbReference type="Proteomes" id="UP001212411"/>
    </source>
</evidence>
<feature type="transmembrane region" description="Helical" evidence="1">
    <location>
        <begin position="20"/>
        <end position="42"/>
    </location>
</feature>
<dbReference type="AlphaFoldDB" id="A0AAE9WDI6"/>
<proteinExistence type="predicted"/>
<reference evidence="2 3" key="1">
    <citation type="journal article" date="2023" name="G3 (Bethesda)">
        <title>A high-quality reference genome for the fission yeast Schizosaccharomyces osmophilus.</title>
        <authorList>
            <person name="Jia G.S."/>
            <person name="Zhang W.C."/>
            <person name="Liang Y."/>
            <person name="Liu X.H."/>
            <person name="Rhind N."/>
            <person name="Pidoux A."/>
            <person name="Brysch-Herzberg M."/>
            <person name="Du L.L."/>
        </authorList>
    </citation>
    <scope>NUCLEOTIDE SEQUENCE [LARGE SCALE GENOMIC DNA]</scope>
    <source>
        <strain evidence="2 3">CBS 15793</strain>
    </source>
</reference>
<feature type="transmembrane region" description="Helical" evidence="1">
    <location>
        <begin position="54"/>
        <end position="75"/>
    </location>
</feature>
<keyword evidence="1" id="KW-1133">Transmembrane helix</keyword>